<evidence type="ECO:0000313" key="2">
    <source>
        <dbReference type="EMBL" id="KAK3896927.1"/>
    </source>
</evidence>
<proteinExistence type="predicted"/>
<keyword evidence="1" id="KW-0472">Membrane</keyword>
<organism evidence="2 3">
    <name type="scientific">Staphylotrichum tortipilum</name>
    <dbReference type="NCBI Taxonomy" id="2831512"/>
    <lineage>
        <taxon>Eukaryota</taxon>
        <taxon>Fungi</taxon>
        <taxon>Dikarya</taxon>
        <taxon>Ascomycota</taxon>
        <taxon>Pezizomycotina</taxon>
        <taxon>Sordariomycetes</taxon>
        <taxon>Sordariomycetidae</taxon>
        <taxon>Sordariales</taxon>
        <taxon>Chaetomiaceae</taxon>
        <taxon>Staphylotrichum</taxon>
    </lineage>
</organism>
<name>A0AAN6RMJ9_9PEZI</name>
<accession>A0AAN6RMJ9</accession>
<reference evidence="2" key="1">
    <citation type="journal article" date="2023" name="Mol. Phylogenet. Evol.">
        <title>Genome-scale phylogeny and comparative genomics of the fungal order Sordariales.</title>
        <authorList>
            <person name="Hensen N."/>
            <person name="Bonometti L."/>
            <person name="Westerberg I."/>
            <person name="Brannstrom I.O."/>
            <person name="Guillou S."/>
            <person name="Cros-Aarteil S."/>
            <person name="Calhoun S."/>
            <person name="Haridas S."/>
            <person name="Kuo A."/>
            <person name="Mondo S."/>
            <person name="Pangilinan J."/>
            <person name="Riley R."/>
            <person name="LaButti K."/>
            <person name="Andreopoulos B."/>
            <person name="Lipzen A."/>
            <person name="Chen C."/>
            <person name="Yan M."/>
            <person name="Daum C."/>
            <person name="Ng V."/>
            <person name="Clum A."/>
            <person name="Steindorff A."/>
            <person name="Ohm R.A."/>
            <person name="Martin F."/>
            <person name="Silar P."/>
            <person name="Natvig D.O."/>
            <person name="Lalanne C."/>
            <person name="Gautier V."/>
            <person name="Ament-Velasquez S.L."/>
            <person name="Kruys A."/>
            <person name="Hutchinson M.I."/>
            <person name="Powell A.J."/>
            <person name="Barry K."/>
            <person name="Miller A.N."/>
            <person name="Grigoriev I.V."/>
            <person name="Debuchy R."/>
            <person name="Gladieux P."/>
            <person name="Hiltunen Thoren M."/>
            <person name="Johannesson H."/>
        </authorList>
    </citation>
    <scope>NUCLEOTIDE SEQUENCE</scope>
    <source>
        <strain evidence="2">CBS 103.79</strain>
    </source>
</reference>
<dbReference type="InterPro" id="IPR051957">
    <property type="entry name" value="CRISP-LCCL_domain"/>
</dbReference>
<protein>
    <submittedName>
        <fullName evidence="2">Uncharacterized protein</fullName>
    </submittedName>
</protein>
<keyword evidence="3" id="KW-1185">Reference proteome</keyword>
<evidence type="ECO:0000256" key="1">
    <source>
        <dbReference type="SAM" id="Phobius"/>
    </source>
</evidence>
<feature type="transmembrane region" description="Helical" evidence="1">
    <location>
        <begin position="140"/>
        <end position="159"/>
    </location>
</feature>
<feature type="transmembrane region" description="Helical" evidence="1">
    <location>
        <begin position="118"/>
        <end position="134"/>
    </location>
</feature>
<keyword evidence="1" id="KW-0812">Transmembrane</keyword>
<gene>
    <name evidence="2" type="ORF">C8A05DRAFT_39529</name>
</gene>
<keyword evidence="1" id="KW-1133">Transmembrane helix</keyword>
<reference evidence="2" key="2">
    <citation type="submission" date="2023-05" db="EMBL/GenBank/DDBJ databases">
        <authorList>
            <consortium name="Lawrence Berkeley National Laboratory"/>
            <person name="Steindorff A."/>
            <person name="Hensen N."/>
            <person name="Bonometti L."/>
            <person name="Westerberg I."/>
            <person name="Brannstrom I.O."/>
            <person name="Guillou S."/>
            <person name="Cros-Aarteil S."/>
            <person name="Calhoun S."/>
            <person name="Haridas S."/>
            <person name="Kuo A."/>
            <person name="Mondo S."/>
            <person name="Pangilinan J."/>
            <person name="Riley R."/>
            <person name="Labutti K."/>
            <person name="Andreopoulos B."/>
            <person name="Lipzen A."/>
            <person name="Chen C."/>
            <person name="Yanf M."/>
            <person name="Daum C."/>
            <person name="Ng V."/>
            <person name="Clum A."/>
            <person name="Ohm R."/>
            <person name="Martin F."/>
            <person name="Silar P."/>
            <person name="Natvig D."/>
            <person name="Lalanne C."/>
            <person name="Gautier V."/>
            <person name="Ament-Velasquez S.L."/>
            <person name="Kruys A."/>
            <person name="Hutchinson M.I."/>
            <person name="Powell A.J."/>
            <person name="Barry K."/>
            <person name="Miller A.N."/>
            <person name="Grigoriev I.V."/>
            <person name="Debuchy R."/>
            <person name="Gladieux P."/>
            <person name="Thoren M.H."/>
            <person name="Johannesson H."/>
        </authorList>
    </citation>
    <scope>NUCLEOTIDE SEQUENCE</scope>
    <source>
        <strain evidence="2">CBS 103.79</strain>
    </source>
</reference>
<dbReference type="EMBL" id="MU856339">
    <property type="protein sequence ID" value="KAK3896927.1"/>
    <property type="molecule type" value="Genomic_DNA"/>
</dbReference>
<sequence>MSFVVLPAGEGVRCTSPDPRGSYMTLAMSVGFTVLLALGTTAPAVVFVATTVAASVHVAMVADPPDLSVESSAALLPALVANAVAVLLPTLLAAGLLYKTGLARTLSVEATAAVEKTLFWLVPFWVSVGIPLPLRSGSATINLAATVLTAVAVAALVTVQTRTLYREGRLVGYLAFYAAAAGVVGVLALLVLLSGGLALQREGWVVLVAGLLLPLTGTQTRVGMVGQGVLMGVFVGAMARGGGVAGLFEMVVVREQEVVFPTVLPPVIEWLGKVGDLAGGMRVRFKFLEAQKGVGVEGISVLVNDVERYRGWVAERALEEQVFAWTRAKGIVGDEYFRFGFLREGGQVLGYSEAGTWFGNGSWSQGAGYW</sequence>
<dbReference type="PANTHER" id="PTHR31331:SF1">
    <property type="entry name" value="CYSTEINE RICH SECRETORY PROTEIN LCCL DOMAIN CONTAINING 2"/>
    <property type="match status" value="1"/>
</dbReference>
<dbReference type="AlphaFoldDB" id="A0AAN6RMJ9"/>
<feature type="transmembrane region" description="Helical" evidence="1">
    <location>
        <begin position="171"/>
        <end position="193"/>
    </location>
</feature>
<comment type="caution">
    <text evidence="2">The sequence shown here is derived from an EMBL/GenBank/DDBJ whole genome shotgun (WGS) entry which is preliminary data.</text>
</comment>
<evidence type="ECO:0000313" key="3">
    <source>
        <dbReference type="Proteomes" id="UP001303889"/>
    </source>
</evidence>
<dbReference type="PANTHER" id="PTHR31331">
    <property type="entry name" value="LCCL DOMAIN PROTEIN (AFU_ORTHOLOGUE AFUA_5G08630)"/>
    <property type="match status" value="1"/>
</dbReference>
<dbReference type="Proteomes" id="UP001303889">
    <property type="component" value="Unassembled WGS sequence"/>
</dbReference>
<feature type="transmembrane region" description="Helical" evidence="1">
    <location>
        <begin position="74"/>
        <end position="98"/>
    </location>
</feature>